<keyword evidence="3" id="KW-1185">Reference proteome</keyword>
<dbReference type="AlphaFoldDB" id="A0A2Z4FRW4"/>
<accession>A0A2Z4FRW4</accession>
<dbReference type="Proteomes" id="UP000249799">
    <property type="component" value="Chromosome"/>
</dbReference>
<reference evidence="2 3" key="1">
    <citation type="submission" date="2018-06" db="EMBL/GenBank/DDBJ databases">
        <title>Lujinxingia sediminis gen. nov. sp. nov., a new facultative anaerobic member of the class Deltaproteobacteria, and proposal of Lujinxingaceae fam. nov.</title>
        <authorList>
            <person name="Guo L.-Y."/>
            <person name="Li C.-M."/>
            <person name="Wang S."/>
            <person name="Du Z.-J."/>
        </authorList>
    </citation>
    <scope>NUCLEOTIDE SEQUENCE [LARGE SCALE GENOMIC DNA]</scope>
    <source>
        <strain evidence="2 3">FA350</strain>
    </source>
</reference>
<evidence type="ECO:0000313" key="3">
    <source>
        <dbReference type="Proteomes" id="UP000249799"/>
    </source>
</evidence>
<dbReference type="KEGG" id="bsed:DN745_16840"/>
<protein>
    <submittedName>
        <fullName evidence="2">Uncharacterized protein</fullName>
    </submittedName>
</protein>
<sequence>MRSAPSTRPQTPTRTTRSSAPRPITIIASSPTPPTPIIAPMTAHRGRASPTPPRSRAPSGSTI</sequence>
<organism evidence="2 3">
    <name type="scientific">Bradymonas sediminis</name>
    <dbReference type="NCBI Taxonomy" id="1548548"/>
    <lineage>
        <taxon>Bacteria</taxon>
        <taxon>Deltaproteobacteria</taxon>
        <taxon>Bradymonadales</taxon>
        <taxon>Bradymonadaceae</taxon>
        <taxon>Bradymonas</taxon>
    </lineage>
</organism>
<dbReference type="EMBL" id="CP030032">
    <property type="protein sequence ID" value="AWV91474.1"/>
    <property type="molecule type" value="Genomic_DNA"/>
</dbReference>
<gene>
    <name evidence="2" type="ORF">DN745_16840</name>
</gene>
<evidence type="ECO:0000256" key="1">
    <source>
        <dbReference type="SAM" id="MobiDB-lite"/>
    </source>
</evidence>
<evidence type="ECO:0000313" key="2">
    <source>
        <dbReference type="EMBL" id="AWV91474.1"/>
    </source>
</evidence>
<feature type="region of interest" description="Disordered" evidence="1">
    <location>
        <begin position="1"/>
        <end position="63"/>
    </location>
</feature>
<proteinExistence type="predicted"/>
<feature type="compositionally biased region" description="Low complexity" evidence="1">
    <location>
        <begin position="1"/>
        <end position="30"/>
    </location>
</feature>
<name>A0A2Z4FRW4_9DELT</name>